<reference evidence="4 5" key="1">
    <citation type="journal article" date="2020" name="J Geophys Res Biogeosci">
        <title>Magnetotaxis as an Adaptation to Enable Bacterial Shuttling of Microbial Sulfur and Sulfur Cycling Across Aquatic Oxic#Anoxic Interfaces.</title>
        <authorList>
            <person name="Li J."/>
            <person name="Liu P."/>
            <person name="Wang J."/>
            <person name="Roberts A.P."/>
            <person name="Pan Y."/>
        </authorList>
    </citation>
    <scope>NUCLEOTIDE SEQUENCE [LARGE SCALE GENOMIC DNA]</scope>
    <source>
        <strain evidence="4 5">MYR-1_YQ</strain>
    </source>
</reference>
<feature type="domain" description="BACON" evidence="2">
    <location>
        <begin position="849"/>
        <end position="894"/>
    </location>
</feature>
<keyword evidence="1" id="KW-0732">Signal</keyword>
<feature type="domain" description="BACON" evidence="2">
    <location>
        <begin position="673"/>
        <end position="725"/>
    </location>
</feature>
<sequence length="1496" mass="153562">MRSKRVFLSLFIAFVLIIANATHVMASCSGLSVNPTSTTMPSSAGSGLFDVTAASTCTWTATTTDSWITITSPSGGVSGNGTVNYTVTSNFDSFARTGKITVSGVDFTITQEPTCTPVLTPWNKNFSSSGGNDSFTISGTCSWLITTADPWITITSATSGSGNGTVNYSVAANTGSSARTGYINVGGSPFKVTQDPATSTACTVTVNPTNMSFSLSGGSGSFNVTAASGCTWTAATSDTWVTITSGVSGTGNGTVAYTVATNNTGNIRTGVINVGGAAFTITQDTYTSTCTLTLNPTNKNFSSSGGGDSFTITASGGTSCPWNATTNDSWITITSGNPGNGNGTVGYSVAANTGSAARTGIINVAGVGFTITQDAGTSACTITLNPTNMKFPPSGGNGSFGVTSNCPWTASTTDSWIAITSGSSGSGNGTVAYSVSINTTANTRTGTIYVSGVKFIITQDPSTSACAVGLSPTTTNFLPSGGTGSFSVNVGSGCTWNASTADYWVTITSANTGTGNGTIAYSVAANTGTTVRTGIINVSGAEFKIIQDPTTSTTCTVTISPTSMTYPSSATSGSFNVTAASTCTWTATTADSWVTITSGVSGTGNGTVNYSISDNTGTSARTGIINLPGAAFTIVQDASTSTCTITLNPTYKNSPNYGGSDYFDVNAPSGCTWTAATADSWVTITSGTSGAGNRMVNYTVTQNTDMYPRTGIINVAGGAFTIIQEAATSGCMITISPVNMNYSSAGGSGSINVTGTSGCTWTAATADSWVTITAGTSGSGNGTVSYTVAANTTTEARTGIINVAGVASSIIQQPPSSTCGMITVSPVSKNFTSSGGNDSVVVTADSGCAWTAASSDSWITITSGSSGSGSGTVDYTVAENTSTTSRIGSMTIGGVLVSVMQDAASACIISITPMDSMFQAYAGSDVVNVMAGTGCTWTAVSNDSWIAITSGASGSGNSTISYSVAENTGASSRTGTITVTGQTFTVTQLGTDCATGMAISPVSRNFASTEVSDIVNVATPNSGCSWTATSNVSWISITAGSSGTGNGTVNYTVAENTTTSKRTGTMTIAGQTFTVNQEAPQTGEVVLTMAVVFPEFSTVPPSSSSTSNPLQVPGHGVGYGVVTLSNGMFSWSHDGKVGTASIKRDKVIVLSAQGKLGATIKGWTGCDLNIGTNQCVVKMTSNKKVTVEFSIPRKAEYDFDGDGNSDVLWRNSTSGDVYVWLMDGKKIKGGGHIVKNTGQQWDIKSVGDFNGDGRADLLWQNSSTGDVYIYIMKGAEISTGGFAMKSMPNDWEVNAVGDFDGDGKSDIMWRNTDTGNIYVWLMNGTKIIGGGYIARGIGRVLWNIKFVADLNGDNKSDVIWQNSLNGDVFVWLLDGLAIAEQGYAARGIPKNWKLDSVSDFDGDGRADILWHEVTGNDYAIWFMNGVKVRGGAYANRAIPNNWSVVKAGDYDGDGKADLLWRASDTGDVYLHILKDGTTRRDEGFVTKGIPAEWQTR</sequence>
<evidence type="ECO:0000313" key="4">
    <source>
        <dbReference type="EMBL" id="MBV6341911.1"/>
    </source>
</evidence>
<feature type="domain" description="BACON" evidence="2">
    <location>
        <begin position="1025"/>
        <end position="1078"/>
    </location>
</feature>
<dbReference type="InterPro" id="IPR024361">
    <property type="entry name" value="BACON"/>
</dbReference>
<evidence type="ECO:0000259" key="2">
    <source>
        <dbReference type="Pfam" id="PF13004"/>
    </source>
</evidence>
<feature type="domain" description="BACON" evidence="3">
    <location>
        <begin position="31"/>
        <end position="106"/>
    </location>
</feature>
<feature type="domain" description="BACON" evidence="2">
    <location>
        <begin position="496"/>
        <end position="547"/>
    </location>
</feature>
<protein>
    <submittedName>
        <fullName evidence="4">VCBS repeat-containing protein</fullName>
    </submittedName>
</protein>
<gene>
    <name evidence="4" type="ORF">HWQ67_09965</name>
</gene>
<feature type="domain" description="BACON" evidence="2">
    <location>
        <begin position="937"/>
        <end position="988"/>
    </location>
</feature>
<dbReference type="RefSeq" id="WP_218252541.1">
    <property type="nucleotide sequence ID" value="NZ_JABXWD010000167.1"/>
</dbReference>
<dbReference type="PROSITE" id="PS51257">
    <property type="entry name" value="PROKAR_LIPOPROTEIN"/>
    <property type="match status" value="1"/>
</dbReference>
<dbReference type="PANTHER" id="PTHR46580:SF2">
    <property type="entry name" value="MAM DOMAIN-CONTAINING PROTEIN"/>
    <property type="match status" value="1"/>
</dbReference>
<evidence type="ECO:0000313" key="5">
    <source>
        <dbReference type="Proteomes" id="UP001196980"/>
    </source>
</evidence>
<feature type="signal peptide" evidence="1">
    <location>
        <begin position="1"/>
        <end position="26"/>
    </location>
</feature>
<comment type="caution">
    <text evidence="4">The sequence shown here is derived from an EMBL/GenBank/DDBJ whole genome shotgun (WGS) entry which is preliminary data.</text>
</comment>
<evidence type="ECO:0000256" key="1">
    <source>
        <dbReference type="SAM" id="SignalP"/>
    </source>
</evidence>
<feature type="domain" description="BACON" evidence="2">
    <location>
        <begin position="143"/>
        <end position="194"/>
    </location>
</feature>
<feature type="domain" description="BACON" evidence="3">
    <location>
        <begin position="382"/>
        <end position="454"/>
    </location>
</feature>
<accession>A0ABS6RZ32</accession>
<feature type="chain" id="PRO_5045089634" evidence="1">
    <location>
        <begin position="27"/>
        <end position="1496"/>
    </location>
</feature>
<dbReference type="Pfam" id="PF13517">
    <property type="entry name" value="FG-GAP_3"/>
    <property type="match status" value="2"/>
</dbReference>
<feature type="domain" description="BACON" evidence="3">
    <location>
        <begin position="292"/>
        <end position="370"/>
    </location>
</feature>
<dbReference type="Pfam" id="PF13004">
    <property type="entry name" value="BACON"/>
    <property type="match status" value="7"/>
</dbReference>
<dbReference type="InterPro" id="IPR013517">
    <property type="entry name" value="FG-GAP"/>
</dbReference>
<dbReference type="CDD" id="cd14948">
    <property type="entry name" value="BACON"/>
    <property type="match status" value="10"/>
</dbReference>
<name>A0ABS6RZ32_9BACT</name>
<keyword evidence="5" id="KW-1185">Reference proteome</keyword>
<feature type="domain" description="BACON" evidence="3">
    <location>
        <begin position="557"/>
        <end position="626"/>
    </location>
</feature>
<dbReference type="PANTHER" id="PTHR46580">
    <property type="entry name" value="SENSOR KINASE-RELATED"/>
    <property type="match status" value="1"/>
</dbReference>
<feature type="domain" description="BACON" evidence="2">
    <location>
        <begin position="761"/>
        <end position="807"/>
    </location>
</feature>
<dbReference type="Proteomes" id="UP001196980">
    <property type="component" value="Unassembled WGS sequence"/>
</dbReference>
<dbReference type="Pfam" id="PF19190">
    <property type="entry name" value="BACON_2"/>
    <property type="match status" value="4"/>
</dbReference>
<evidence type="ECO:0000259" key="3">
    <source>
        <dbReference type="Pfam" id="PF19190"/>
    </source>
</evidence>
<organism evidence="4 5">
    <name type="scientific">Candidatus Magnetobacterium casense</name>
    <dbReference type="NCBI Taxonomy" id="1455061"/>
    <lineage>
        <taxon>Bacteria</taxon>
        <taxon>Pseudomonadati</taxon>
        <taxon>Nitrospirota</taxon>
        <taxon>Thermodesulfovibrionia</taxon>
        <taxon>Thermodesulfovibrionales</taxon>
        <taxon>Candidatus Magnetobacteriaceae</taxon>
        <taxon>Candidatus Magnetobacterium</taxon>
    </lineage>
</organism>
<dbReference type="EMBL" id="JABXWD010000167">
    <property type="protein sequence ID" value="MBV6341911.1"/>
    <property type="molecule type" value="Genomic_DNA"/>
</dbReference>
<proteinExistence type="predicted"/>